<evidence type="ECO:0000256" key="1">
    <source>
        <dbReference type="SAM" id="MobiDB-lite"/>
    </source>
</evidence>
<feature type="region of interest" description="Disordered" evidence="1">
    <location>
        <begin position="1"/>
        <end position="33"/>
    </location>
</feature>
<evidence type="ECO:0000313" key="2">
    <source>
        <dbReference type="EMBL" id="VVW30672.1"/>
    </source>
</evidence>
<proteinExistence type="predicted"/>
<organism evidence="2">
    <name type="scientific">Nymphaea colorata</name>
    <name type="common">pocket water lily</name>
    <dbReference type="NCBI Taxonomy" id="210225"/>
    <lineage>
        <taxon>Eukaryota</taxon>
        <taxon>Viridiplantae</taxon>
        <taxon>Streptophyta</taxon>
        <taxon>Embryophyta</taxon>
        <taxon>Tracheophyta</taxon>
        <taxon>Spermatophyta</taxon>
        <taxon>Magnoliopsida</taxon>
        <taxon>Nymphaeales</taxon>
        <taxon>Nymphaeaceae</taxon>
        <taxon>Nymphaea</taxon>
    </lineage>
</organism>
<protein>
    <submittedName>
        <fullName evidence="2">Uncharacterized protein</fullName>
    </submittedName>
</protein>
<dbReference type="AlphaFoldDB" id="A0A5K1D3I9"/>
<sequence length="70" mass="7591">MQVKEEDVRLGANKFSKEGADRNDSVRPGQELHGPATVTHARTWHAHVLVGGQRSPSSWPPSSFPTSPSS</sequence>
<feature type="compositionally biased region" description="Basic and acidic residues" evidence="1">
    <location>
        <begin position="1"/>
        <end position="25"/>
    </location>
</feature>
<gene>
    <name evidence="2" type="ORF">NYM_LOCUS18577</name>
</gene>
<dbReference type="Gramene" id="NC4G0240090.1">
    <property type="protein sequence ID" value="NC4G0240090.1:cds"/>
    <property type="gene ID" value="NC4G0240090"/>
</dbReference>
<reference evidence="2" key="1">
    <citation type="submission" date="2019-09" db="EMBL/GenBank/DDBJ databases">
        <authorList>
            <person name="Zhang L."/>
        </authorList>
    </citation>
    <scope>NUCLEOTIDE SEQUENCE</scope>
</reference>
<name>A0A5K1D3I9_9MAGN</name>
<accession>A0A5K1D3I9</accession>
<feature type="region of interest" description="Disordered" evidence="1">
    <location>
        <begin position="51"/>
        <end position="70"/>
    </location>
</feature>
<dbReference type="EMBL" id="LR721782">
    <property type="protein sequence ID" value="VVW30672.1"/>
    <property type="molecule type" value="Genomic_DNA"/>
</dbReference>